<evidence type="ECO:0000313" key="2">
    <source>
        <dbReference type="Proteomes" id="UP000562124"/>
    </source>
</evidence>
<comment type="caution">
    <text evidence="1">The sequence shown here is derived from an EMBL/GenBank/DDBJ whole genome shotgun (WGS) entry which is preliminary data.</text>
</comment>
<evidence type="ECO:0000313" key="1">
    <source>
        <dbReference type="EMBL" id="NMR20775.1"/>
    </source>
</evidence>
<dbReference type="Proteomes" id="UP000562124">
    <property type="component" value="Unassembled WGS sequence"/>
</dbReference>
<organism evidence="1 2">
    <name type="scientific">Cellulomonas fimi</name>
    <dbReference type="NCBI Taxonomy" id="1708"/>
    <lineage>
        <taxon>Bacteria</taxon>
        <taxon>Bacillati</taxon>
        <taxon>Actinomycetota</taxon>
        <taxon>Actinomycetes</taxon>
        <taxon>Micrococcales</taxon>
        <taxon>Cellulomonadaceae</taxon>
        <taxon>Cellulomonas</taxon>
    </lineage>
</organism>
<proteinExistence type="predicted"/>
<gene>
    <name evidence="1" type="ORF">HIR71_11190</name>
</gene>
<sequence>MLALTAAVVAQASAIPVPPDVPVAVPAVEVPPAARQLVCAGPLVQPDDTVAGDAAFDPTPVDVLTRVGVVTVGASDADRAPSATLTPLAGDQPLTVAEPAGGAAGAAEAAAPDGATRMTADPVGDTAARIAGTTASVTSAGDLRGLAAASCQAPAAEQWLVGGSTEIGSSALLVVANPGATPAEVTVEVFGPSGRVDLAGAARFLVAPGAERALLLEGIAAEQRRIVTRVTAAGGLVTAQVQDSRLNGFTPAGTDLVSAGQGPATRQVVGGLVVPDTTIDQPDTAVLRLLAPGDLATRAQVTLLGAAGPVTLPGVESVDLAPGEVIDLPLGGLPTGTYTAVVDSKEPVVAGAMLTRPGLPGQLDDLPTLERAWSAASAVGRSGVVAVPTGITPTLLLSAVGPGLRGAGGDAATGTLHVLGADGAVLDEREVRVEAGTTFAMPATDLVTGRQVAGLALTLEDADRTGRAALAWTVLASVPAADGELVSILDPVPDAAAQTRVPVQRASTLGLP</sequence>
<accession>A0A7Y0QHY4</accession>
<protein>
    <recommendedName>
        <fullName evidence="3">Secreted protein</fullName>
    </recommendedName>
</protein>
<reference evidence="1 2" key="1">
    <citation type="submission" date="2020-04" db="EMBL/GenBank/DDBJ databases">
        <title>Sequencing and Assembly of C. fimi.</title>
        <authorList>
            <person name="Ramsey A.R."/>
        </authorList>
    </citation>
    <scope>NUCLEOTIDE SEQUENCE [LARGE SCALE GENOMIC DNA]</scope>
    <source>
        <strain evidence="1 2">SB</strain>
    </source>
</reference>
<keyword evidence="2" id="KW-1185">Reference proteome</keyword>
<dbReference type="InterPro" id="IPR043777">
    <property type="entry name" value="DUF5719"/>
</dbReference>
<name>A0A7Y0QHY4_CELFI</name>
<dbReference type="EMBL" id="JABCJJ010000017">
    <property type="protein sequence ID" value="NMR20775.1"/>
    <property type="molecule type" value="Genomic_DNA"/>
</dbReference>
<dbReference type="Pfam" id="PF18986">
    <property type="entry name" value="DUF5719"/>
    <property type="match status" value="1"/>
</dbReference>
<dbReference type="AlphaFoldDB" id="A0A7Y0QHY4"/>
<evidence type="ECO:0008006" key="3">
    <source>
        <dbReference type="Google" id="ProtNLM"/>
    </source>
</evidence>